<keyword evidence="8 12" id="KW-0862">Zinc</keyword>
<keyword evidence="5 12" id="KW-0436">Ligase</keyword>
<evidence type="ECO:0000256" key="10">
    <source>
        <dbReference type="ARBA" id="ARBA00022917"/>
    </source>
</evidence>
<dbReference type="Pfam" id="PF01406">
    <property type="entry name" value="tRNA-synt_1e"/>
    <property type="match status" value="1"/>
</dbReference>
<dbReference type="RefSeq" id="WP_133539044.1">
    <property type="nucleotide sequence ID" value="NZ_SNXI01000004.1"/>
</dbReference>
<dbReference type="NCBIfam" id="TIGR00435">
    <property type="entry name" value="cysS"/>
    <property type="match status" value="1"/>
</dbReference>
<dbReference type="OrthoDB" id="9815130at2"/>
<dbReference type="AlphaFoldDB" id="A0A4R6PM60"/>
<protein>
    <recommendedName>
        <fullName evidence="12">Cysteine--tRNA ligase</fullName>
        <ecNumber evidence="12">6.1.1.16</ecNumber>
    </recommendedName>
    <alternativeName>
        <fullName evidence="12">Cysteinyl-tRNA synthetase</fullName>
        <shortName evidence="12">CysRS</shortName>
    </alternativeName>
</protein>
<evidence type="ECO:0000256" key="11">
    <source>
        <dbReference type="ARBA" id="ARBA00023146"/>
    </source>
</evidence>
<keyword evidence="15" id="KW-1185">Reference proteome</keyword>
<feature type="binding site" evidence="12">
    <location>
        <position position="235"/>
    </location>
    <ligand>
        <name>Zn(2+)</name>
        <dbReference type="ChEBI" id="CHEBI:29105"/>
    </ligand>
</feature>
<comment type="caution">
    <text evidence="14">The sequence shown here is derived from an EMBL/GenBank/DDBJ whole genome shotgun (WGS) entry which is preliminary data.</text>
</comment>
<dbReference type="SUPFAM" id="SSF47323">
    <property type="entry name" value="Anticodon-binding domain of a subclass of class I aminoacyl-tRNA synthetases"/>
    <property type="match status" value="1"/>
</dbReference>
<dbReference type="GO" id="GO:0008270">
    <property type="term" value="F:zinc ion binding"/>
    <property type="evidence" value="ECO:0007669"/>
    <property type="project" value="UniProtKB-UniRule"/>
</dbReference>
<dbReference type="InterPro" id="IPR015273">
    <property type="entry name" value="Cys-tRNA-synt_Ia_DALR"/>
</dbReference>
<dbReference type="SUPFAM" id="SSF52374">
    <property type="entry name" value="Nucleotidylyl transferase"/>
    <property type="match status" value="1"/>
</dbReference>
<evidence type="ECO:0000256" key="1">
    <source>
        <dbReference type="ARBA" id="ARBA00004496"/>
    </source>
</evidence>
<keyword evidence="10 12" id="KW-0648">Protein biosynthesis</keyword>
<evidence type="ECO:0000256" key="4">
    <source>
        <dbReference type="ARBA" id="ARBA00022490"/>
    </source>
</evidence>
<accession>A0A4R6PM60</accession>
<keyword evidence="7 12" id="KW-0547">Nucleotide-binding</keyword>
<dbReference type="Gene3D" id="3.40.50.620">
    <property type="entry name" value="HUPs"/>
    <property type="match status" value="1"/>
</dbReference>
<feature type="short sequence motif" description="'HIGH' region" evidence="12">
    <location>
        <begin position="31"/>
        <end position="41"/>
    </location>
</feature>
<evidence type="ECO:0000256" key="12">
    <source>
        <dbReference type="HAMAP-Rule" id="MF_00041"/>
    </source>
</evidence>
<dbReference type="InterPro" id="IPR014729">
    <property type="entry name" value="Rossmann-like_a/b/a_fold"/>
</dbReference>
<dbReference type="Pfam" id="PF23493">
    <property type="entry name" value="CysS_C"/>
    <property type="match status" value="1"/>
</dbReference>
<dbReference type="Pfam" id="PF09190">
    <property type="entry name" value="DALR_2"/>
    <property type="match status" value="1"/>
</dbReference>
<proteinExistence type="inferred from homology"/>
<gene>
    <name evidence="12" type="primary">cysS</name>
    <name evidence="14" type="ORF">DEU29_10436</name>
</gene>
<feature type="binding site" evidence="12">
    <location>
        <position position="210"/>
    </location>
    <ligand>
        <name>Zn(2+)</name>
        <dbReference type="ChEBI" id="CHEBI:29105"/>
    </ligand>
</feature>
<keyword evidence="4 12" id="KW-0963">Cytoplasm</keyword>
<dbReference type="GO" id="GO:0004817">
    <property type="term" value="F:cysteine-tRNA ligase activity"/>
    <property type="evidence" value="ECO:0007669"/>
    <property type="project" value="UniProtKB-UniRule"/>
</dbReference>
<reference evidence="14 15" key="1">
    <citation type="submission" date="2019-03" db="EMBL/GenBank/DDBJ databases">
        <title>Freshwater and sediment microbial communities from various areas in North America, analyzing microbe dynamics in response to fracking.</title>
        <authorList>
            <person name="Lamendella R."/>
        </authorList>
    </citation>
    <scope>NUCLEOTIDE SEQUENCE [LARGE SCALE GENOMIC DNA]</scope>
    <source>
        <strain evidence="14 15">18_TX</strain>
    </source>
</reference>
<dbReference type="InterPro" id="IPR024909">
    <property type="entry name" value="Cys-tRNA/MSH_ligase"/>
</dbReference>
<dbReference type="InterPro" id="IPR032678">
    <property type="entry name" value="tRNA-synt_1_cat_dom"/>
</dbReference>
<evidence type="ECO:0000256" key="7">
    <source>
        <dbReference type="ARBA" id="ARBA00022741"/>
    </source>
</evidence>
<evidence type="ECO:0000256" key="5">
    <source>
        <dbReference type="ARBA" id="ARBA00022598"/>
    </source>
</evidence>
<evidence type="ECO:0000256" key="9">
    <source>
        <dbReference type="ARBA" id="ARBA00022840"/>
    </source>
</evidence>
<dbReference type="GO" id="GO:0006423">
    <property type="term" value="P:cysteinyl-tRNA aminoacylation"/>
    <property type="evidence" value="ECO:0007669"/>
    <property type="project" value="UniProtKB-UniRule"/>
</dbReference>
<comment type="similarity">
    <text evidence="2 12">Belongs to the class-I aminoacyl-tRNA synthetase family.</text>
</comment>
<dbReference type="Gene3D" id="1.20.120.1910">
    <property type="entry name" value="Cysteine-tRNA ligase, C-terminal anti-codon recognition domain"/>
    <property type="match status" value="1"/>
</dbReference>
<evidence type="ECO:0000256" key="2">
    <source>
        <dbReference type="ARBA" id="ARBA00005594"/>
    </source>
</evidence>
<evidence type="ECO:0000256" key="6">
    <source>
        <dbReference type="ARBA" id="ARBA00022723"/>
    </source>
</evidence>
<comment type="cofactor">
    <cofactor evidence="12">
        <name>Zn(2+)</name>
        <dbReference type="ChEBI" id="CHEBI:29105"/>
    </cofactor>
    <text evidence="12">Binds 1 zinc ion per subunit.</text>
</comment>
<dbReference type="CDD" id="cd07963">
    <property type="entry name" value="Anticodon_Ia_Cys"/>
    <property type="match status" value="1"/>
</dbReference>
<dbReference type="GO" id="GO:0005524">
    <property type="term" value="F:ATP binding"/>
    <property type="evidence" value="ECO:0007669"/>
    <property type="project" value="UniProtKB-UniRule"/>
</dbReference>
<keyword evidence="9 12" id="KW-0067">ATP-binding</keyword>
<comment type="catalytic activity">
    <reaction evidence="12">
        <text>tRNA(Cys) + L-cysteine + ATP = L-cysteinyl-tRNA(Cys) + AMP + diphosphate</text>
        <dbReference type="Rhea" id="RHEA:17773"/>
        <dbReference type="Rhea" id="RHEA-COMP:9661"/>
        <dbReference type="Rhea" id="RHEA-COMP:9679"/>
        <dbReference type="ChEBI" id="CHEBI:30616"/>
        <dbReference type="ChEBI" id="CHEBI:33019"/>
        <dbReference type="ChEBI" id="CHEBI:35235"/>
        <dbReference type="ChEBI" id="CHEBI:78442"/>
        <dbReference type="ChEBI" id="CHEBI:78517"/>
        <dbReference type="ChEBI" id="CHEBI:456215"/>
        <dbReference type="EC" id="6.1.1.16"/>
    </reaction>
</comment>
<comment type="subcellular location">
    <subcellularLocation>
        <location evidence="1 12">Cytoplasm</location>
    </subcellularLocation>
</comment>
<dbReference type="PRINTS" id="PR00983">
    <property type="entry name" value="TRNASYNTHCYS"/>
</dbReference>
<feature type="binding site" evidence="12">
    <location>
        <position position="239"/>
    </location>
    <ligand>
        <name>Zn(2+)</name>
        <dbReference type="ChEBI" id="CHEBI:29105"/>
    </ligand>
</feature>
<dbReference type="PANTHER" id="PTHR10890">
    <property type="entry name" value="CYSTEINYL-TRNA SYNTHETASE"/>
    <property type="match status" value="1"/>
</dbReference>
<evidence type="ECO:0000256" key="8">
    <source>
        <dbReference type="ARBA" id="ARBA00022833"/>
    </source>
</evidence>
<dbReference type="InterPro" id="IPR009080">
    <property type="entry name" value="tRNAsynth_Ia_anticodon-bd"/>
</dbReference>
<evidence type="ECO:0000256" key="3">
    <source>
        <dbReference type="ARBA" id="ARBA00011245"/>
    </source>
</evidence>
<keyword evidence="6 12" id="KW-0479">Metal-binding</keyword>
<feature type="domain" description="Cysteinyl-tRNA synthetase class Ia DALR" evidence="13">
    <location>
        <begin position="343"/>
        <end position="404"/>
    </location>
</feature>
<keyword evidence="11 12" id="KW-0030">Aminoacyl-tRNA synthetase</keyword>
<evidence type="ECO:0000313" key="15">
    <source>
        <dbReference type="Proteomes" id="UP000295531"/>
    </source>
</evidence>
<dbReference type="EC" id="6.1.1.16" evidence="12"/>
<name>A0A4R6PM60_9GAMM</name>
<dbReference type="SMART" id="SM00840">
    <property type="entry name" value="DALR_2"/>
    <property type="match status" value="1"/>
</dbReference>
<evidence type="ECO:0000313" key="14">
    <source>
        <dbReference type="EMBL" id="TDP38936.1"/>
    </source>
</evidence>
<dbReference type="PANTHER" id="PTHR10890:SF3">
    <property type="entry name" value="CYSTEINE--TRNA LIGASE, CYTOPLASMIC"/>
    <property type="match status" value="1"/>
</dbReference>
<evidence type="ECO:0000259" key="13">
    <source>
        <dbReference type="SMART" id="SM00840"/>
    </source>
</evidence>
<feature type="short sequence motif" description="'KMSKS' region" evidence="12">
    <location>
        <begin position="267"/>
        <end position="271"/>
    </location>
</feature>
<dbReference type="CDD" id="cd00672">
    <property type="entry name" value="CysRS_core"/>
    <property type="match status" value="1"/>
</dbReference>
<comment type="subunit">
    <text evidence="3 12">Monomer.</text>
</comment>
<dbReference type="FunFam" id="3.40.50.620:FF:000009">
    <property type="entry name" value="Cysteine--tRNA ligase"/>
    <property type="match status" value="1"/>
</dbReference>
<feature type="binding site" evidence="12">
    <location>
        <position position="270"/>
    </location>
    <ligand>
        <name>ATP</name>
        <dbReference type="ChEBI" id="CHEBI:30616"/>
    </ligand>
</feature>
<dbReference type="HAMAP" id="MF_00041">
    <property type="entry name" value="Cys_tRNA_synth"/>
    <property type="match status" value="1"/>
</dbReference>
<dbReference type="InterPro" id="IPR056411">
    <property type="entry name" value="CysS_C"/>
</dbReference>
<dbReference type="InterPro" id="IPR015803">
    <property type="entry name" value="Cys-tRNA-ligase"/>
</dbReference>
<dbReference type="Proteomes" id="UP000295531">
    <property type="component" value="Unassembled WGS sequence"/>
</dbReference>
<dbReference type="EMBL" id="SNXI01000004">
    <property type="protein sequence ID" value="TDP38936.1"/>
    <property type="molecule type" value="Genomic_DNA"/>
</dbReference>
<feature type="binding site" evidence="12">
    <location>
        <position position="29"/>
    </location>
    <ligand>
        <name>Zn(2+)</name>
        <dbReference type="ChEBI" id="CHEBI:29105"/>
    </ligand>
</feature>
<dbReference type="GO" id="GO:0005829">
    <property type="term" value="C:cytosol"/>
    <property type="evidence" value="ECO:0007669"/>
    <property type="project" value="TreeGrafter"/>
</dbReference>
<sequence>MALTLFNTLTREKQTFTPIEPGKVGMYVCGVTTYDFCHIGHARTYVAFDIVVRYLRKIGYDVTYVRNITDLDDKIIKRAAENGEDFSAVTERFIGEMHKDFDALNLVRPDIEPRVTGHMGQIIAMIERLIANDNAYVVSNGDVLFDVSTFTDYGKLSRQDLTQLQAGARVDVDEAKTDPLDFVLWKKAKAGEPSWPSPWGEGRPGWHIECSAMNKEHLGETFDIHGGGSDLTFPHHENEIAQSCCANHSDYVNYWMHSGMVQVDDVKMSKSLGNFFTIRDVLNSYDAETVRYFLLSSHYRSQLNYTQDNLEQAHAALERLYTALRGIEPVTAEETLRAPYWQAFSDAMNDDFNAPEAMSVLFDIAREMNRVRDTDTDKAAQLATVLQELAEVLGLLQQQPEQFLQGDNDDVALIESLIAKRNNARAEKDWAAADAARDELTAMGIVLEDGPGGTQWRRS</sequence>
<organism evidence="14 15">
    <name type="scientific">Idiomarina aquatica</name>
    <dbReference type="NCBI Taxonomy" id="1327752"/>
    <lineage>
        <taxon>Bacteria</taxon>
        <taxon>Pseudomonadati</taxon>
        <taxon>Pseudomonadota</taxon>
        <taxon>Gammaproteobacteria</taxon>
        <taxon>Alteromonadales</taxon>
        <taxon>Idiomarinaceae</taxon>
        <taxon>Idiomarina</taxon>
    </lineage>
</organism>